<dbReference type="SUPFAM" id="SSF50978">
    <property type="entry name" value="WD40 repeat-like"/>
    <property type="match status" value="1"/>
</dbReference>
<feature type="compositionally biased region" description="Basic and acidic residues" evidence="4">
    <location>
        <begin position="827"/>
        <end position="836"/>
    </location>
</feature>
<evidence type="ECO:0000256" key="3">
    <source>
        <dbReference type="PROSITE-ProRule" id="PRU00221"/>
    </source>
</evidence>
<dbReference type="OrthoDB" id="7326421at2759"/>
<dbReference type="Pfam" id="PF00400">
    <property type="entry name" value="WD40"/>
    <property type="match status" value="1"/>
</dbReference>
<evidence type="ECO:0000259" key="5">
    <source>
        <dbReference type="Pfam" id="PF23775"/>
    </source>
</evidence>
<dbReference type="PROSITE" id="PS50082">
    <property type="entry name" value="WD_REPEATS_2"/>
    <property type="match status" value="1"/>
</dbReference>
<dbReference type="STRING" id="37653.A0A0L8IHI3"/>
<sequence>MADGKDAVYADQPCKVLESLLPPSPTWYTSYGCDGNEIGVFVCASRNFLNVFKVNKLTTAAELAVDSDVTSTSNELISYNLLASLSHAEKVHVTALGPRHRIAKDDDLVLAVACCDDGTVHLWDVFSQKEIQYHDKHKSKVTATAWSLSEPDFVITGDERGFIALFKFDTNCSLKLHHPEKCQVSCMTFSPHNLDLLAVGYKSGNIILMNVSTTSLTVVKKFPGHHDDITSLVWCPQPGEQFCAQKPNEAETDTNTESCPTTETGYLFASGSKDQKICIWSTKKDYCLTSMSLPNNVGTKREKSSETVRLWVALHWPRKHPHNLVSSVYSGVMLKWDLSYPGKKKFVIFSAASNCSHNRIVFNIASLGLDHNILLTNSQDRNMIFWDVDKCKSIHIVSTFGGFVYDVHAVPLDPGRIALGIGDNTIRIWNRTKDSNRFLVQIWQKIKSKVTVVRWHPTYEGLLAYGTDDGRVATVEVNSHKPPSICPSYHSKTVYCLDWGKPTYKAGSTNTNRSLYNLYSQGENTILQHYINSSEPATNVNHIIQHTNGKNDSGTFPNRTEIRWSPDFSLVAIGNIDGSVEIFLPPHLQIMCTINIFSKIINCISWHPLYTTSYNMMSTCSNWLAIGSNDSVVHVVDLTIVIKEKASHSNETIVITESLRSLEGHSKRITGLCWSTHNEGHLVTISYDKTAVVWDVKKGEALAHYRGHSGRLMCVSWSLIDPNLIYTGSDDCFLHGWRISEHHCQPKLSKNELQRHWYRAVSAFAFPLDNIGDMERGGLVSMGDCRSSTNHLARTCASEENFLGGNFQSSVKTFGHGEISLHVETSEGWQQKEHPAVENSPQQILSESSKYGRVDV</sequence>
<protein>
    <recommendedName>
        <fullName evidence="5">Gem-associated protein 5 second beta-propeller domain-containing protein</fullName>
    </recommendedName>
</protein>
<dbReference type="InterPro" id="IPR052640">
    <property type="entry name" value="Gemin-5"/>
</dbReference>
<dbReference type="InterPro" id="IPR015943">
    <property type="entry name" value="WD40/YVTN_repeat-like_dom_sf"/>
</dbReference>
<dbReference type="GO" id="GO:0005634">
    <property type="term" value="C:nucleus"/>
    <property type="evidence" value="ECO:0007669"/>
    <property type="project" value="TreeGrafter"/>
</dbReference>
<dbReference type="PANTHER" id="PTHR46362">
    <property type="entry name" value="GEM-ASSOCIATED PROTEIN 5"/>
    <property type="match status" value="1"/>
</dbReference>
<dbReference type="PANTHER" id="PTHR46362:SF1">
    <property type="entry name" value="GEM-ASSOCIATED PROTEIN 5"/>
    <property type="match status" value="1"/>
</dbReference>
<evidence type="ECO:0000256" key="4">
    <source>
        <dbReference type="SAM" id="MobiDB-lite"/>
    </source>
</evidence>
<dbReference type="SMART" id="SM00320">
    <property type="entry name" value="WD40"/>
    <property type="match status" value="11"/>
</dbReference>
<dbReference type="InterPro" id="IPR011047">
    <property type="entry name" value="Quinoprotein_ADH-like_sf"/>
</dbReference>
<dbReference type="InterPro" id="IPR019775">
    <property type="entry name" value="WD40_repeat_CS"/>
</dbReference>
<dbReference type="SUPFAM" id="SSF50998">
    <property type="entry name" value="Quinoprotein alcohol dehydrogenase-like"/>
    <property type="match status" value="1"/>
</dbReference>
<dbReference type="PROSITE" id="PS51257">
    <property type="entry name" value="PROKAR_LIPOPROTEIN"/>
    <property type="match status" value="1"/>
</dbReference>
<dbReference type="Pfam" id="PF23775">
    <property type="entry name" value="Beta-prop_RIG_2nd"/>
    <property type="match status" value="1"/>
</dbReference>
<feature type="compositionally biased region" description="Polar residues" evidence="4">
    <location>
        <begin position="839"/>
        <end position="849"/>
    </location>
</feature>
<keyword evidence="1 3" id="KW-0853">WD repeat</keyword>
<gene>
    <name evidence="6" type="ORF">OCBIM_22024385mg</name>
</gene>
<dbReference type="Gene3D" id="2.130.10.10">
    <property type="entry name" value="YVTN repeat-like/Quinoprotein amine dehydrogenase"/>
    <property type="match status" value="2"/>
</dbReference>
<feature type="region of interest" description="Disordered" evidence="4">
    <location>
        <begin position="827"/>
        <end position="856"/>
    </location>
</feature>
<keyword evidence="2" id="KW-0677">Repeat</keyword>
<dbReference type="GO" id="GO:0000387">
    <property type="term" value="P:spliceosomal snRNP assembly"/>
    <property type="evidence" value="ECO:0007669"/>
    <property type="project" value="TreeGrafter"/>
</dbReference>
<proteinExistence type="predicted"/>
<evidence type="ECO:0000313" key="6">
    <source>
        <dbReference type="EMBL" id="KOG00913.1"/>
    </source>
</evidence>
<dbReference type="PROSITE" id="PS00678">
    <property type="entry name" value="WD_REPEATS_1"/>
    <property type="match status" value="1"/>
</dbReference>
<dbReference type="InterPro" id="IPR001680">
    <property type="entry name" value="WD40_rpt"/>
</dbReference>
<dbReference type="GO" id="GO:0032797">
    <property type="term" value="C:SMN complex"/>
    <property type="evidence" value="ECO:0007669"/>
    <property type="project" value="TreeGrafter"/>
</dbReference>
<dbReference type="InterPro" id="IPR036322">
    <property type="entry name" value="WD40_repeat_dom_sf"/>
</dbReference>
<dbReference type="EMBL" id="KQ415693">
    <property type="protein sequence ID" value="KOG00913.1"/>
    <property type="molecule type" value="Genomic_DNA"/>
</dbReference>
<reference evidence="6" key="1">
    <citation type="submission" date="2015-07" db="EMBL/GenBank/DDBJ databases">
        <title>MeaNS - Measles Nucleotide Surveillance Program.</title>
        <authorList>
            <person name="Tran T."/>
            <person name="Druce J."/>
        </authorList>
    </citation>
    <scope>NUCLEOTIDE SEQUENCE</scope>
    <source>
        <strain evidence="6">UCB-OBI-ISO-001</strain>
        <tissue evidence="6">Gonad</tissue>
    </source>
</reference>
<feature type="domain" description="Gem-associated protein 5 second beta-propeller" evidence="5">
    <location>
        <begin position="411"/>
        <end position="729"/>
    </location>
</feature>
<dbReference type="PROSITE" id="PS50294">
    <property type="entry name" value="WD_REPEATS_REGION"/>
    <property type="match status" value="1"/>
</dbReference>
<organism evidence="6">
    <name type="scientific">Octopus bimaculoides</name>
    <name type="common">California two-spotted octopus</name>
    <dbReference type="NCBI Taxonomy" id="37653"/>
    <lineage>
        <taxon>Eukaryota</taxon>
        <taxon>Metazoa</taxon>
        <taxon>Spiralia</taxon>
        <taxon>Lophotrochozoa</taxon>
        <taxon>Mollusca</taxon>
        <taxon>Cephalopoda</taxon>
        <taxon>Coleoidea</taxon>
        <taxon>Octopodiformes</taxon>
        <taxon>Octopoda</taxon>
        <taxon>Incirrata</taxon>
        <taxon>Octopodidae</taxon>
        <taxon>Octopus</taxon>
    </lineage>
</organism>
<evidence type="ECO:0000256" key="1">
    <source>
        <dbReference type="ARBA" id="ARBA00022574"/>
    </source>
</evidence>
<evidence type="ECO:0000256" key="2">
    <source>
        <dbReference type="ARBA" id="ARBA00022737"/>
    </source>
</evidence>
<accession>A0A0L8IHI3</accession>
<feature type="repeat" description="WD" evidence="3">
    <location>
        <begin position="662"/>
        <end position="704"/>
    </location>
</feature>
<name>A0A0L8IHI3_OCTBM</name>
<dbReference type="InterPro" id="IPR056424">
    <property type="entry name" value="Beta-prop_GEMI5_2nd"/>
</dbReference>
<dbReference type="GO" id="GO:0003730">
    <property type="term" value="F:mRNA 3'-UTR binding"/>
    <property type="evidence" value="ECO:0007669"/>
    <property type="project" value="TreeGrafter"/>
</dbReference>
<dbReference type="AlphaFoldDB" id="A0A0L8IHI3"/>